<dbReference type="PANTHER" id="PTHR32305:SF15">
    <property type="entry name" value="PROTEIN RHSA-RELATED"/>
    <property type="match status" value="1"/>
</dbReference>
<dbReference type="RefSeq" id="WP_105683726.1">
    <property type="nucleotide sequence ID" value="NZ_JBBGZD010000003.1"/>
</dbReference>
<organism evidence="1 4">
    <name type="scientific">Chryseobacterium culicis</name>
    <dbReference type="NCBI Taxonomy" id="680127"/>
    <lineage>
        <taxon>Bacteria</taxon>
        <taxon>Pseudomonadati</taxon>
        <taxon>Bacteroidota</taxon>
        <taxon>Flavobacteriia</taxon>
        <taxon>Flavobacteriales</taxon>
        <taxon>Weeksellaceae</taxon>
        <taxon>Chryseobacterium group</taxon>
        <taxon>Chryseobacterium</taxon>
    </lineage>
</organism>
<dbReference type="AlphaFoldDB" id="A0A2S9CQ48"/>
<comment type="caution">
    <text evidence="1">The sequence shown here is derived from an EMBL/GenBank/DDBJ whole genome shotgun (WGS) entry which is preliminary data.</text>
</comment>
<dbReference type="NCBIfam" id="TIGR03696">
    <property type="entry name" value="Rhs_assc_core"/>
    <property type="match status" value="1"/>
</dbReference>
<proteinExistence type="predicted"/>
<gene>
    <name evidence="1" type="ORF">CQ022_18215</name>
    <name evidence="2" type="ORF">CQ033_17110</name>
</gene>
<evidence type="ECO:0000313" key="4">
    <source>
        <dbReference type="Proteomes" id="UP000238534"/>
    </source>
</evidence>
<keyword evidence="3" id="KW-1185">Reference proteome</keyword>
<dbReference type="PANTHER" id="PTHR32305">
    <property type="match status" value="1"/>
</dbReference>
<dbReference type="InterPro" id="IPR050708">
    <property type="entry name" value="T6SS_VgrG/RHS"/>
</dbReference>
<dbReference type="EMBL" id="PCPH01000004">
    <property type="protein sequence ID" value="PRB88995.1"/>
    <property type="molecule type" value="Genomic_DNA"/>
</dbReference>
<evidence type="ECO:0000313" key="3">
    <source>
        <dbReference type="Proteomes" id="UP000238325"/>
    </source>
</evidence>
<dbReference type="Pfam" id="PF15659">
    <property type="entry name" value="Toxin-JAB1"/>
    <property type="match status" value="1"/>
</dbReference>
<evidence type="ECO:0000313" key="1">
    <source>
        <dbReference type="EMBL" id="PRB82620.1"/>
    </source>
</evidence>
<evidence type="ECO:0000313" key="2">
    <source>
        <dbReference type="EMBL" id="PRB88995.1"/>
    </source>
</evidence>
<sequence length="358" mass="40442">MRWFYFILQNRYIYQYRDHLGNARVSFAKNSEGALEITDTNNYYPFGLNHIEGMLSTSNFGGYYSYKYNGKELQETGMYDYGARFYMPDMGRWGVADPLAEKMTRYSLYNYAFNNPIRFIDPDGRQAEDKIKIFNNGNIERTKDDNTYDTITNEDESKSIQIARTNVTEKNPTGDSQIGVEKTLAFETPGHDEIAGGTSYTYLQINDDTAAKQFFEFAGANTNVEFARDRFSFSDGFSSNIVGTNHSQNESVSSYFVVSHLNLGGNSFHIVDQVNSIDYDHSHPLNANIAPSGFSTGRFNGNKPTFYRIAGDGGDVRMAAQGGVFKSLHVYSSWKYPSSGKGYIKYDNTNATYVGQNK</sequence>
<reference evidence="3 4" key="1">
    <citation type="submission" date="2017-09" db="EMBL/GenBank/DDBJ databases">
        <title>Genomic, metabolic, and phenotypic characteristics of bacterial isolates from the natural microbiome of the model nematode Caenorhabditis elegans.</title>
        <authorList>
            <person name="Zimmermann J."/>
            <person name="Obeng N."/>
            <person name="Yang W."/>
            <person name="Obeng O."/>
            <person name="Kissoyan K."/>
            <person name="Pees B."/>
            <person name="Dirksen P."/>
            <person name="Hoppner M."/>
            <person name="Franke A."/>
            <person name="Rosenstiel P."/>
            <person name="Leippe M."/>
            <person name="Dierking K."/>
            <person name="Kaleta C."/>
            <person name="Schulenburg H."/>
        </authorList>
    </citation>
    <scope>NUCLEOTIDE SEQUENCE [LARGE SCALE GENOMIC DNA]</scope>
    <source>
        <strain evidence="1 4">MYb25</strain>
        <strain evidence="2 3">MYb44</strain>
    </source>
</reference>
<dbReference type="Proteomes" id="UP000238534">
    <property type="component" value="Unassembled WGS sequence"/>
</dbReference>
<dbReference type="Proteomes" id="UP000238325">
    <property type="component" value="Unassembled WGS sequence"/>
</dbReference>
<name>A0A2S9CQ48_CHRCI</name>
<dbReference type="InterPro" id="IPR028218">
    <property type="entry name" value="Toxin-JAB1"/>
</dbReference>
<evidence type="ECO:0008006" key="5">
    <source>
        <dbReference type="Google" id="ProtNLM"/>
    </source>
</evidence>
<dbReference type="InterPro" id="IPR022385">
    <property type="entry name" value="Rhs_assc_core"/>
</dbReference>
<dbReference type="EMBL" id="PCPP01000003">
    <property type="protein sequence ID" value="PRB82620.1"/>
    <property type="molecule type" value="Genomic_DNA"/>
</dbReference>
<protein>
    <recommendedName>
        <fullName evidence="5">RHS repeat-associated core domain-containing protein</fullName>
    </recommendedName>
</protein>
<dbReference type="OrthoDB" id="2972467at2"/>
<dbReference type="Gene3D" id="2.180.10.10">
    <property type="entry name" value="RHS repeat-associated core"/>
    <property type="match status" value="1"/>
</dbReference>
<accession>A0A2S9CQ48</accession>